<keyword evidence="6" id="KW-1185">Reference proteome</keyword>
<reference evidence="5" key="2">
    <citation type="submission" date="2025-08" db="UniProtKB">
        <authorList>
            <consortium name="Ensembl"/>
        </authorList>
    </citation>
    <scope>IDENTIFICATION</scope>
</reference>
<dbReference type="Gene3D" id="3.40.50.1820">
    <property type="entry name" value="alpha/beta hydrolase"/>
    <property type="match status" value="1"/>
</dbReference>
<sequence>MWLMLCGKYKGLSLPYEVMVWIHGGGFIFGAASLYDGSALATYQDVVVVVIQYRLGFLGFLSTGDEHMSGNFGMLDQVEALRWVQQHIHNFGGNPDLVTIFGESAGGVSVSLLLLSPLSDGLFHHAIAESGTAAIRLLLANDPVPAMQVVANKTVCSLESTEKIADCIRNLDLDTILSTVQDSY</sequence>
<dbReference type="InterPro" id="IPR051093">
    <property type="entry name" value="Neuroligin/BSAL"/>
</dbReference>
<comment type="similarity">
    <text evidence="1 3">Belongs to the type-B carboxylesterase/lipase family.</text>
</comment>
<dbReference type="Pfam" id="PF00135">
    <property type="entry name" value="COesterase"/>
    <property type="match status" value="1"/>
</dbReference>
<dbReference type="Ensembl" id="ENSGACT00000047460.1">
    <property type="protein sequence ID" value="ENSGACP00000045547.1"/>
    <property type="gene ID" value="ENSGACG00000030949.1"/>
</dbReference>
<feature type="domain" description="Carboxylesterase type B" evidence="4">
    <location>
        <begin position="18"/>
        <end position="181"/>
    </location>
</feature>
<organism evidence="5 6">
    <name type="scientific">Gasterosteus aculeatus aculeatus</name>
    <name type="common">three-spined stickleback</name>
    <dbReference type="NCBI Taxonomy" id="481459"/>
    <lineage>
        <taxon>Eukaryota</taxon>
        <taxon>Metazoa</taxon>
        <taxon>Chordata</taxon>
        <taxon>Craniata</taxon>
        <taxon>Vertebrata</taxon>
        <taxon>Euteleostomi</taxon>
        <taxon>Actinopterygii</taxon>
        <taxon>Neopterygii</taxon>
        <taxon>Teleostei</taxon>
        <taxon>Neoteleostei</taxon>
        <taxon>Acanthomorphata</taxon>
        <taxon>Eupercaria</taxon>
        <taxon>Perciformes</taxon>
        <taxon>Cottioidei</taxon>
        <taxon>Gasterosteales</taxon>
        <taxon>Gasterosteidae</taxon>
        <taxon>Gasterosteus</taxon>
    </lineage>
</organism>
<reference evidence="5" key="3">
    <citation type="submission" date="2025-09" db="UniProtKB">
        <authorList>
            <consortium name="Ensembl"/>
        </authorList>
    </citation>
    <scope>IDENTIFICATION</scope>
</reference>
<reference evidence="5 6" key="1">
    <citation type="journal article" date="2021" name="G3 (Bethesda)">
        <title>Improved contiguity of the threespine stickleback genome using long-read sequencing.</title>
        <authorList>
            <person name="Nath S."/>
            <person name="Shaw D.E."/>
            <person name="White M.A."/>
        </authorList>
    </citation>
    <scope>NUCLEOTIDE SEQUENCE [LARGE SCALE GENOMIC DNA]</scope>
    <source>
        <strain evidence="5 6">Lake Benthic</strain>
    </source>
</reference>
<evidence type="ECO:0000313" key="5">
    <source>
        <dbReference type="Ensembl" id="ENSGACP00000045547.1"/>
    </source>
</evidence>
<accession>A0AAQ4Q478</accession>
<evidence type="ECO:0000256" key="1">
    <source>
        <dbReference type="ARBA" id="ARBA00005964"/>
    </source>
</evidence>
<dbReference type="AlphaFoldDB" id="A0AAQ4Q478"/>
<dbReference type="PANTHER" id="PTHR43903">
    <property type="entry name" value="NEUROLIGIN"/>
    <property type="match status" value="1"/>
</dbReference>
<dbReference type="GO" id="GO:0016787">
    <property type="term" value="F:hydrolase activity"/>
    <property type="evidence" value="ECO:0007669"/>
    <property type="project" value="UniProtKB-KW"/>
</dbReference>
<name>A0AAQ4Q478_GASAC</name>
<dbReference type="SUPFAM" id="SSF53474">
    <property type="entry name" value="alpha/beta-Hydrolases"/>
    <property type="match status" value="1"/>
</dbReference>
<dbReference type="GeneTree" id="ENSGT00940000155200"/>
<dbReference type="EC" id="3.1.1.-" evidence="3"/>
<keyword evidence="2 3" id="KW-0378">Hydrolase</keyword>
<dbReference type="InterPro" id="IPR019826">
    <property type="entry name" value="Carboxylesterase_B_AS"/>
</dbReference>
<dbReference type="Proteomes" id="UP000007635">
    <property type="component" value="Chromosome Y"/>
</dbReference>
<evidence type="ECO:0000259" key="4">
    <source>
        <dbReference type="Pfam" id="PF00135"/>
    </source>
</evidence>
<evidence type="ECO:0000256" key="2">
    <source>
        <dbReference type="ARBA" id="ARBA00022801"/>
    </source>
</evidence>
<evidence type="ECO:0000256" key="3">
    <source>
        <dbReference type="RuleBase" id="RU361235"/>
    </source>
</evidence>
<dbReference type="PROSITE" id="PS00122">
    <property type="entry name" value="CARBOXYLESTERASE_B_1"/>
    <property type="match status" value="1"/>
</dbReference>
<evidence type="ECO:0000313" key="6">
    <source>
        <dbReference type="Proteomes" id="UP000007635"/>
    </source>
</evidence>
<proteinExistence type="inferred from homology"/>
<protein>
    <recommendedName>
        <fullName evidence="3">Carboxylic ester hydrolase</fullName>
        <ecNumber evidence="3">3.1.1.-</ecNumber>
    </recommendedName>
</protein>
<dbReference type="InterPro" id="IPR029058">
    <property type="entry name" value="AB_hydrolase_fold"/>
</dbReference>
<dbReference type="InterPro" id="IPR002018">
    <property type="entry name" value="CarbesteraseB"/>
</dbReference>